<accession>A0ABQ1RSA9</accession>
<name>A0ABQ1RSA9_9BURK</name>
<reference evidence="4" key="1">
    <citation type="journal article" date="2019" name="Int. J. Syst. Evol. Microbiol.">
        <title>The Global Catalogue of Microorganisms (GCM) 10K type strain sequencing project: providing services to taxonomists for standard genome sequencing and annotation.</title>
        <authorList>
            <consortium name="The Broad Institute Genomics Platform"/>
            <consortium name="The Broad Institute Genome Sequencing Center for Infectious Disease"/>
            <person name="Wu L."/>
            <person name="Ma J."/>
        </authorList>
    </citation>
    <scope>NUCLEOTIDE SEQUENCE [LARGE SCALE GENOMIC DNA]</scope>
    <source>
        <strain evidence="4">CGMCC 1.11013</strain>
    </source>
</reference>
<dbReference type="Proteomes" id="UP000597138">
    <property type="component" value="Unassembled WGS sequence"/>
</dbReference>
<sequence length="282" mass="30205">MFSWNQSRDAAVWAFGAALCLSAAVHAQDARCAAPTPAAATPTAASASGEGILSATALPPQFAGDDPEQVRDALAAATSPNRKPATNPTIAGRVRAFLARPFHRTASAAVPPNNDQSKAQRTFAFVIPASYGVRFESKKKLLSVNVSLAAPEQPDVILLKRKVEGQSGRKLVIAPEAKAKGFIQTIDTIQLETGDRGKTSVRGSALLPDFDPSRGNGDFAIMLVCSLEPPYLSDRSEHSDPTDEEPTDITRRTSTLHGRIDAVWLIDRNKGTIVTRRLRLVK</sequence>
<protein>
    <submittedName>
        <fullName evidence="3">Uncharacterized protein</fullName>
    </submittedName>
</protein>
<feature type="signal peptide" evidence="2">
    <location>
        <begin position="1"/>
        <end position="27"/>
    </location>
</feature>
<evidence type="ECO:0000256" key="2">
    <source>
        <dbReference type="SAM" id="SignalP"/>
    </source>
</evidence>
<dbReference type="EMBL" id="BMEG01000005">
    <property type="protein sequence ID" value="GGD76475.1"/>
    <property type="molecule type" value="Genomic_DNA"/>
</dbReference>
<organism evidence="3 4">
    <name type="scientific">Caballeronia grimmiae</name>
    <dbReference type="NCBI Taxonomy" id="1071679"/>
    <lineage>
        <taxon>Bacteria</taxon>
        <taxon>Pseudomonadati</taxon>
        <taxon>Pseudomonadota</taxon>
        <taxon>Betaproteobacteria</taxon>
        <taxon>Burkholderiales</taxon>
        <taxon>Burkholderiaceae</taxon>
        <taxon>Caballeronia</taxon>
    </lineage>
</organism>
<proteinExistence type="predicted"/>
<evidence type="ECO:0000256" key="1">
    <source>
        <dbReference type="SAM" id="MobiDB-lite"/>
    </source>
</evidence>
<comment type="caution">
    <text evidence="3">The sequence shown here is derived from an EMBL/GenBank/DDBJ whole genome shotgun (WGS) entry which is preliminary data.</text>
</comment>
<keyword evidence="2" id="KW-0732">Signal</keyword>
<evidence type="ECO:0000313" key="4">
    <source>
        <dbReference type="Proteomes" id="UP000597138"/>
    </source>
</evidence>
<gene>
    <name evidence="3" type="ORF">GCM10010985_33800</name>
</gene>
<feature type="region of interest" description="Disordered" evidence="1">
    <location>
        <begin position="232"/>
        <end position="253"/>
    </location>
</feature>
<feature type="chain" id="PRO_5045715313" evidence="2">
    <location>
        <begin position="28"/>
        <end position="282"/>
    </location>
</feature>
<evidence type="ECO:0000313" key="3">
    <source>
        <dbReference type="EMBL" id="GGD76475.1"/>
    </source>
</evidence>
<keyword evidence="4" id="KW-1185">Reference proteome</keyword>